<dbReference type="PANTHER" id="PTHR27009">
    <property type="entry name" value="RUST RESISTANCE KINASE LR10-RELATED"/>
    <property type="match status" value="1"/>
</dbReference>
<feature type="chain" id="PRO_5043731622" description="Protein kinase domain-containing protein" evidence="14">
    <location>
        <begin position="22"/>
        <end position="691"/>
    </location>
</feature>
<dbReference type="Proteomes" id="UP001159364">
    <property type="component" value="Linkage Group LG11"/>
</dbReference>
<dbReference type="Gene3D" id="1.10.510.10">
    <property type="entry name" value="Transferase(Phosphotransferase) domain 1"/>
    <property type="match status" value="1"/>
</dbReference>
<feature type="domain" description="Protein kinase" evidence="15">
    <location>
        <begin position="370"/>
        <end position="657"/>
    </location>
</feature>
<dbReference type="GO" id="GO:0030247">
    <property type="term" value="F:polysaccharide binding"/>
    <property type="evidence" value="ECO:0007669"/>
    <property type="project" value="InterPro"/>
</dbReference>
<dbReference type="InterPro" id="IPR017441">
    <property type="entry name" value="Protein_kinase_ATP_BS"/>
</dbReference>
<feature type="transmembrane region" description="Helical" evidence="13">
    <location>
        <begin position="307"/>
        <end position="332"/>
    </location>
</feature>
<keyword evidence="10 13" id="KW-0472">Membrane</keyword>
<keyword evidence="8 12" id="KW-0067">ATP-binding</keyword>
<dbReference type="AlphaFoldDB" id="A0AAV8SEF1"/>
<evidence type="ECO:0000313" key="16">
    <source>
        <dbReference type="EMBL" id="KAJ8750393.1"/>
    </source>
</evidence>
<feature type="binding site" evidence="12">
    <location>
        <position position="398"/>
    </location>
    <ligand>
        <name>ATP</name>
        <dbReference type="ChEBI" id="CHEBI:30616"/>
    </ligand>
</feature>
<dbReference type="PROSITE" id="PS50011">
    <property type="entry name" value="PROTEIN_KINASE_DOM"/>
    <property type="match status" value="1"/>
</dbReference>
<dbReference type="EMBL" id="JAIWQS010000011">
    <property type="protein sequence ID" value="KAJ8750393.1"/>
    <property type="molecule type" value="Genomic_DNA"/>
</dbReference>
<keyword evidence="9 13" id="KW-1133">Transmembrane helix</keyword>
<dbReference type="Pfam" id="PF13947">
    <property type="entry name" value="GUB_WAK_bind"/>
    <property type="match status" value="1"/>
</dbReference>
<evidence type="ECO:0000256" key="9">
    <source>
        <dbReference type="ARBA" id="ARBA00022989"/>
    </source>
</evidence>
<evidence type="ECO:0000256" key="5">
    <source>
        <dbReference type="ARBA" id="ARBA00022729"/>
    </source>
</evidence>
<dbReference type="InterPro" id="IPR011009">
    <property type="entry name" value="Kinase-like_dom_sf"/>
</dbReference>
<evidence type="ECO:0000256" key="13">
    <source>
        <dbReference type="SAM" id="Phobius"/>
    </source>
</evidence>
<evidence type="ECO:0000259" key="15">
    <source>
        <dbReference type="PROSITE" id="PS50011"/>
    </source>
</evidence>
<name>A0AAV8SEF1_9ROSI</name>
<keyword evidence="5 14" id="KW-0732">Signal</keyword>
<evidence type="ECO:0000256" key="4">
    <source>
        <dbReference type="ARBA" id="ARBA00022692"/>
    </source>
</evidence>
<accession>A0AAV8SEF1</accession>
<keyword evidence="6 12" id="KW-0547">Nucleotide-binding</keyword>
<dbReference type="GO" id="GO:0004674">
    <property type="term" value="F:protein serine/threonine kinase activity"/>
    <property type="evidence" value="ECO:0007669"/>
    <property type="project" value="UniProtKB-KW"/>
</dbReference>
<gene>
    <name evidence="16" type="ORF">K2173_014308</name>
</gene>
<keyword evidence="3" id="KW-0808">Transferase</keyword>
<keyword evidence="11" id="KW-0325">Glycoprotein</keyword>
<keyword evidence="4 13" id="KW-0812">Transmembrane</keyword>
<dbReference type="InterPro" id="IPR008271">
    <property type="entry name" value="Ser/Thr_kinase_AS"/>
</dbReference>
<evidence type="ECO:0000313" key="17">
    <source>
        <dbReference type="Proteomes" id="UP001159364"/>
    </source>
</evidence>
<dbReference type="PROSITE" id="PS00108">
    <property type="entry name" value="PROTEIN_KINASE_ST"/>
    <property type="match status" value="1"/>
</dbReference>
<evidence type="ECO:0000256" key="7">
    <source>
        <dbReference type="ARBA" id="ARBA00022777"/>
    </source>
</evidence>
<evidence type="ECO:0000256" key="2">
    <source>
        <dbReference type="ARBA" id="ARBA00022527"/>
    </source>
</evidence>
<keyword evidence="17" id="KW-1185">Reference proteome</keyword>
<comment type="caution">
    <text evidence="16">The sequence shown here is derived from an EMBL/GenBank/DDBJ whole genome shotgun (WGS) entry which is preliminary data.</text>
</comment>
<dbReference type="FunFam" id="1.10.510.10:FF:000590">
    <property type="entry name" value="PR5-like receptor kinase"/>
    <property type="match status" value="1"/>
</dbReference>
<proteinExistence type="predicted"/>
<evidence type="ECO:0000256" key="11">
    <source>
        <dbReference type="ARBA" id="ARBA00023180"/>
    </source>
</evidence>
<sequence>MFRLYVAFHLFLILAQHSCKANNVFLRNCTSSCGDIVVKSPFRLDSDPENCGVKSFQLVCHNNLALLNLSSLMYYVREIDYPGLTMRVADVDVQKDNCSSIPRHSLPDLSSGSTPYDSTFAAITIVNCANPVNVSNYLDPSSCNNGTSNSTSYSNSPKGYTYAIEGAVAYVLRDSCRIELNQGTSWPTIYSENISYRDVHDGLVYGIDLSWASFCCRNFKSYNPCNIVGTVRCSGFFVGTYFTFPRYIFDPVHSAFIALFSIFGGGRSFGWQNVKPSIVNSLLGPWIPPYYYARDWRRWLFPLFRHLLGLFVLGRMALFITGGPFIVGFLIYKWKRRHLSMYSNIEEFLQTQGNFMPIRYSFSDIKKMTGNFRDKLGEGGYGSVYKGRLRSGGYAAIKVLGKSKANGQDFINEVATIGRIHHVNVVKLIGFCVQGLKRALVFEFMPNGSLDKYLFSPQVSNAISTEKMFKISLGVARGIEYLHRGCNMQILHFDIKPHNILLDENFVPKVSDFGIAKLCPIDSNIVSLTAARGTLGYMAPELLYKHIGSVSYKADVYSFGMLLMEMAGRRKNFNALANNSSQVYFPAWAYEQFRLGKHVELGNGDVTEEENKITKKIITVALWCIQLRPSERPSMHQVLEMLEKDVECLRLPPKPLLSYQDTPRQDVELNGQPLRPLSGCSEPITLIVDGR</sequence>
<dbReference type="FunFam" id="3.30.200.20:FF:000178">
    <property type="entry name" value="serine/threonine-protein kinase PBS1-like"/>
    <property type="match status" value="1"/>
</dbReference>
<evidence type="ECO:0000256" key="8">
    <source>
        <dbReference type="ARBA" id="ARBA00022840"/>
    </source>
</evidence>
<evidence type="ECO:0000256" key="1">
    <source>
        <dbReference type="ARBA" id="ARBA00004479"/>
    </source>
</evidence>
<dbReference type="PROSITE" id="PS00107">
    <property type="entry name" value="PROTEIN_KINASE_ATP"/>
    <property type="match status" value="1"/>
</dbReference>
<feature type="signal peptide" evidence="14">
    <location>
        <begin position="1"/>
        <end position="21"/>
    </location>
</feature>
<dbReference type="InterPro" id="IPR045874">
    <property type="entry name" value="LRK10/LRL21-25-like"/>
</dbReference>
<comment type="subcellular location">
    <subcellularLocation>
        <location evidence="1">Membrane</location>
        <topology evidence="1">Single-pass type I membrane protein</topology>
    </subcellularLocation>
</comment>
<dbReference type="SMART" id="SM00220">
    <property type="entry name" value="S_TKc"/>
    <property type="match status" value="1"/>
</dbReference>
<dbReference type="Pfam" id="PF00069">
    <property type="entry name" value="Pkinase"/>
    <property type="match status" value="1"/>
</dbReference>
<organism evidence="16 17">
    <name type="scientific">Erythroxylum novogranatense</name>
    <dbReference type="NCBI Taxonomy" id="1862640"/>
    <lineage>
        <taxon>Eukaryota</taxon>
        <taxon>Viridiplantae</taxon>
        <taxon>Streptophyta</taxon>
        <taxon>Embryophyta</taxon>
        <taxon>Tracheophyta</taxon>
        <taxon>Spermatophyta</taxon>
        <taxon>Magnoliopsida</taxon>
        <taxon>eudicotyledons</taxon>
        <taxon>Gunneridae</taxon>
        <taxon>Pentapetalae</taxon>
        <taxon>rosids</taxon>
        <taxon>fabids</taxon>
        <taxon>Malpighiales</taxon>
        <taxon>Erythroxylaceae</taxon>
        <taxon>Erythroxylum</taxon>
    </lineage>
</organism>
<dbReference type="InterPro" id="IPR025287">
    <property type="entry name" value="WAK_GUB"/>
</dbReference>
<protein>
    <recommendedName>
        <fullName evidence="15">Protein kinase domain-containing protein</fullName>
    </recommendedName>
</protein>
<evidence type="ECO:0000256" key="14">
    <source>
        <dbReference type="SAM" id="SignalP"/>
    </source>
</evidence>
<dbReference type="GO" id="GO:0016020">
    <property type="term" value="C:membrane"/>
    <property type="evidence" value="ECO:0007669"/>
    <property type="project" value="UniProtKB-SubCell"/>
</dbReference>
<dbReference type="Gene3D" id="3.30.200.20">
    <property type="entry name" value="Phosphorylase Kinase, domain 1"/>
    <property type="match status" value="1"/>
</dbReference>
<dbReference type="InterPro" id="IPR000719">
    <property type="entry name" value="Prot_kinase_dom"/>
</dbReference>
<evidence type="ECO:0000256" key="12">
    <source>
        <dbReference type="PROSITE-ProRule" id="PRU10141"/>
    </source>
</evidence>
<dbReference type="GO" id="GO:0005524">
    <property type="term" value="F:ATP binding"/>
    <property type="evidence" value="ECO:0007669"/>
    <property type="project" value="UniProtKB-UniRule"/>
</dbReference>
<keyword evidence="2" id="KW-0723">Serine/threonine-protein kinase</keyword>
<keyword evidence="7" id="KW-0418">Kinase</keyword>
<evidence type="ECO:0000256" key="3">
    <source>
        <dbReference type="ARBA" id="ARBA00022679"/>
    </source>
</evidence>
<evidence type="ECO:0000256" key="10">
    <source>
        <dbReference type="ARBA" id="ARBA00023136"/>
    </source>
</evidence>
<reference evidence="16 17" key="1">
    <citation type="submission" date="2021-09" db="EMBL/GenBank/DDBJ databases">
        <title>Genomic insights and catalytic innovation underlie evolution of tropane alkaloids biosynthesis.</title>
        <authorList>
            <person name="Wang Y.-J."/>
            <person name="Tian T."/>
            <person name="Huang J.-P."/>
            <person name="Huang S.-X."/>
        </authorList>
    </citation>
    <scope>NUCLEOTIDE SEQUENCE [LARGE SCALE GENOMIC DNA]</scope>
    <source>
        <strain evidence="16">KIB-2018</strain>
        <tissue evidence="16">Leaf</tissue>
    </source>
</reference>
<dbReference type="SUPFAM" id="SSF56112">
    <property type="entry name" value="Protein kinase-like (PK-like)"/>
    <property type="match status" value="1"/>
</dbReference>
<evidence type="ECO:0000256" key="6">
    <source>
        <dbReference type="ARBA" id="ARBA00022741"/>
    </source>
</evidence>